<organism evidence="2 3">
    <name type="scientific">Methylopila musalis</name>
    <dbReference type="NCBI Taxonomy" id="1134781"/>
    <lineage>
        <taxon>Bacteria</taxon>
        <taxon>Pseudomonadati</taxon>
        <taxon>Pseudomonadota</taxon>
        <taxon>Alphaproteobacteria</taxon>
        <taxon>Hyphomicrobiales</taxon>
        <taxon>Methylopilaceae</taxon>
        <taxon>Methylopila</taxon>
    </lineage>
</organism>
<comment type="caution">
    <text evidence="2">The sequence shown here is derived from an EMBL/GenBank/DDBJ whole genome shotgun (WGS) entry which is preliminary data.</text>
</comment>
<proteinExistence type="predicted"/>
<dbReference type="EMBL" id="JBHTMX010000157">
    <property type="protein sequence ID" value="MFD1333035.1"/>
    <property type="molecule type" value="Genomic_DNA"/>
</dbReference>
<evidence type="ECO:0000313" key="2">
    <source>
        <dbReference type="EMBL" id="MFD1333035.1"/>
    </source>
</evidence>
<dbReference type="RefSeq" id="WP_378776235.1">
    <property type="nucleotide sequence ID" value="NZ_JBHTMX010000157.1"/>
</dbReference>
<gene>
    <name evidence="2" type="ORF">ACFQ4O_13600</name>
</gene>
<name>A0ABW3Z9M2_9HYPH</name>
<feature type="non-terminal residue" evidence="2">
    <location>
        <position position="62"/>
    </location>
</feature>
<sequence>MTHRATTSETEQRRAGLFNPSPSRSLFALAAIAAAGLLGACSAQTARTPVAQAVPAPGAAVV</sequence>
<evidence type="ECO:0000313" key="3">
    <source>
        <dbReference type="Proteomes" id="UP001597171"/>
    </source>
</evidence>
<evidence type="ECO:0000256" key="1">
    <source>
        <dbReference type="SAM" id="MobiDB-lite"/>
    </source>
</evidence>
<keyword evidence="3" id="KW-1185">Reference proteome</keyword>
<reference evidence="3" key="1">
    <citation type="journal article" date="2019" name="Int. J. Syst. Evol. Microbiol.">
        <title>The Global Catalogue of Microorganisms (GCM) 10K type strain sequencing project: providing services to taxonomists for standard genome sequencing and annotation.</title>
        <authorList>
            <consortium name="The Broad Institute Genomics Platform"/>
            <consortium name="The Broad Institute Genome Sequencing Center for Infectious Disease"/>
            <person name="Wu L."/>
            <person name="Ma J."/>
        </authorList>
    </citation>
    <scope>NUCLEOTIDE SEQUENCE [LARGE SCALE GENOMIC DNA]</scope>
    <source>
        <strain evidence="3">CCUG 61696</strain>
    </source>
</reference>
<accession>A0ABW3Z9M2</accession>
<protein>
    <submittedName>
        <fullName evidence="2">Uncharacterized protein</fullName>
    </submittedName>
</protein>
<feature type="region of interest" description="Disordered" evidence="1">
    <location>
        <begin position="1"/>
        <end position="20"/>
    </location>
</feature>
<dbReference type="Proteomes" id="UP001597171">
    <property type="component" value="Unassembled WGS sequence"/>
</dbReference>